<protein>
    <submittedName>
        <fullName evidence="1">Uncharacterized protein</fullName>
    </submittedName>
</protein>
<keyword evidence="2" id="KW-1185">Reference proteome</keyword>
<organism evidence="1 2">
    <name type="scientific">Aquisalibacillus elongatus</name>
    <dbReference type="NCBI Taxonomy" id="485577"/>
    <lineage>
        <taxon>Bacteria</taxon>
        <taxon>Bacillati</taxon>
        <taxon>Bacillota</taxon>
        <taxon>Bacilli</taxon>
        <taxon>Bacillales</taxon>
        <taxon>Bacillaceae</taxon>
        <taxon>Aquisalibacillus</taxon>
    </lineage>
</organism>
<comment type="caution">
    <text evidence="1">The sequence shown here is derived from an EMBL/GenBank/DDBJ whole genome shotgun (WGS) entry which is preliminary data.</text>
</comment>
<name>A0A3N5C6U4_9BACI</name>
<accession>A0A3N5C6U4</accession>
<evidence type="ECO:0000313" key="2">
    <source>
        <dbReference type="Proteomes" id="UP000276443"/>
    </source>
</evidence>
<dbReference type="AlphaFoldDB" id="A0A3N5C6U4"/>
<reference evidence="1 2" key="1">
    <citation type="submission" date="2018-11" db="EMBL/GenBank/DDBJ databases">
        <title>Genomic Encyclopedia of Type Strains, Phase IV (KMG-IV): sequencing the most valuable type-strain genomes for metagenomic binning, comparative biology and taxonomic classification.</title>
        <authorList>
            <person name="Goeker M."/>
        </authorList>
    </citation>
    <scope>NUCLEOTIDE SEQUENCE [LARGE SCALE GENOMIC DNA]</scope>
    <source>
        <strain evidence="1 2">DSM 18090</strain>
    </source>
</reference>
<dbReference type="RefSeq" id="WP_124222326.1">
    <property type="nucleotide sequence ID" value="NZ_RKRF01000010.1"/>
</dbReference>
<dbReference type="EMBL" id="RKRF01000010">
    <property type="protein sequence ID" value="RPF52151.1"/>
    <property type="molecule type" value="Genomic_DNA"/>
</dbReference>
<sequence length="223" mass="24543">MKNENLAGGQELVCINTEQVYDWIINDATFDINITAAGLVDIVDCESILVDDITCTVTPAEEGAVEEIDREDRTFNVDGTDITLQVITLRKNFDVLLEIPYDVDGTVEVEEFLRTYSRSEQVILYAPETTDIEIDFTNEECFIVSFDCFGGDVDPVTFDAVISVRLCQSIQAVYDVTLELVADLCQPREELILPTGTCPAPVVPEQSQLFPTNGNGDNGNGVG</sequence>
<gene>
    <name evidence="1" type="ORF">EDC24_2141</name>
</gene>
<dbReference type="OrthoDB" id="2680078at2"/>
<evidence type="ECO:0000313" key="1">
    <source>
        <dbReference type="EMBL" id="RPF52151.1"/>
    </source>
</evidence>
<proteinExistence type="predicted"/>
<dbReference type="Proteomes" id="UP000276443">
    <property type="component" value="Unassembled WGS sequence"/>
</dbReference>